<keyword evidence="5" id="KW-1185">Reference proteome</keyword>
<dbReference type="Pfam" id="PF08338">
    <property type="entry name" value="DUF1731"/>
    <property type="match status" value="1"/>
</dbReference>
<dbReference type="PANTHER" id="PTHR11092">
    <property type="entry name" value="SUGAR NUCLEOTIDE EPIMERASE RELATED"/>
    <property type="match status" value="1"/>
</dbReference>
<dbReference type="InterPro" id="IPR013549">
    <property type="entry name" value="DUF1731"/>
</dbReference>
<feature type="domain" description="NAD-dependent epimerase/dehydratase" evidence="2">
    <location>
        <begin position="3"/>
        <end position="131"/>
    </location>
</feature>
<reference evidence="4 5" key="1">
    <citation type="submission" date="2020-03" db="EMBL/GenBank/DDBJ databases">
        <title>WGS of the type strain of Planosporangium spp.</title>
        <authorList>
            <person name="Thawai C."/>
        </authorList>
    </citation>
    <scope>NUCLEOTIDE SEQUENCE [LARGE SCALE GENOMIC DNA]</scope>
    <source>
        <strain evidence="4 5">TBRC 5610</strain>
    </source>
</reference>
<evidence type="ECO:0000259" key="3">
    <source>
        <dbReference type="Pfam" id="PF08338"/>
    </source>
</evidence>
<dbReference type="Proteomes" id="UP000722989">
    <property type="component" value="Unassembled WGS sequence"/>
</dbReference>
<sequence length="302" mass="32139">MRILIAGSSGFLGSRLVQALTDDGHRVRRLVRREPRTSDEAQWAPDAGRIDPGVVADSDAVINLAGANVGGRRWTDAYKRELRDSRIDSTATLVNAIAAAKAATGGPAALLNSSAVGFYGDTGDRPVDERDAGGTGFLADLCRDWEAATAPADAAGVRVAHLRTGLPLDRDGGFLKPLMPIFRLGLGGPLGSGHQYVPWISLPDWLAAVRFLLDQRELTGPVNLTGPNPVTSAAFSRALGRHLHRPAFIPAPRLALRAVLGEFGDEALASQRVLPGVLAKAGFDFRHRDVTSALRWAVDHAD</sequence>
<dbReference type="Pfam" id="PF01370">
    <property type="entry name" value="Epimerase"/>
    <property type="match status" value="1"/>
</dbReference>
<comment type="caution">
    <text evidence="4">The sequence shown here is derived from an EMBL/GenBank/DDBJ whole genome shotgun (WGS) entry which is preliminary data.</text>
</comment>
<evidence type="ECO:0000313" key="5">
    <source>
        <dbReference type="Proteomes" id="UP000722989"/>
    </source>
</evidence>
<dbReference type="InterPro" id="IPR036291">
    <property type="entry name" value="NAD(P)-bd_dom_sf"/>
</dbReference>
<dbReference type="SUPFAM" id="SSF51735">
    <property type="entry name" value="NAD(P)-binding Rossmann-fold domains"/>
    <property type="match status" value="1"/>
</dbReference>
<comment type="similarity">
    <text evidence="1">Belongs to the NAD(P)-dependent epimerase/dehydratase family. SDR39U1 subfamily.</text>
</comment>
<evidence type="ECO:0000313" key="4">
    <source>
        <dbReference type="EMBL" id="NJC69661.1"/>
    </source>
</evidence>
<accession>A0ABX0XUG1</accession>
<evidence type="ECO:0000256" key="1">
    <source>
        <dbReference type="ARBA" id="ARBA00009353"/>
    </source>
</evidence>
<protein>
    <submittedName>
        <fullName evidence="4">TIGR01777 family protein</fullName>
    </submittedName>
</protein>
<name>A0ABX0XUG1_9ACTN</name>
<dbReference type="NCBIfam" id="TIGR01777">
    <property type="entry name" value="yfcH"/>
    <property type="match status" value="1"/>
</dbReference>
<dbReference type="PANTHER" id="PTHR11092:SF0">
    <property type="entry name" value="EPIMERASE FAMILY PROTEIN SDR39U1"/>
    <property type="match status" value="1"/>
</dbReference>
<dbReference type="EMBL" id="JAATVY010000004">
    <property type="protein sequence ID" value="NJC69661.1"/>
    <property type="molecule type" value="Genomic_DNA"/>
</dbReference>
<dbReference type="RefSeq" id="WP_167924575.1">
    <property type="nucleotide sequence ID" value="NZ_JAATVY010000004.1"/>
</dbReference>
<dbReference type="InterPro" id="IPR001509">
    <property type="entry name" value="Epimerase_deHydtase"/>
</dbReference>
<evidence type="ECO:0000259" key="2">
    <source>
        <dbReference type="Pfam" id="PF01370"/>
    </source>
</evidence>
<gene>
    <name evidence="4" type="ORF">HC031_08005</name>
</gene>
<dbReference type="Gene3D" id="3.40.50.720">
    <property type="entry name" value="NAD(P)-binding Rossmann-like Domain"/>
    <property type="match status" value="1"/>
</dbReference>
<feature type="domain" description="DUF1731" evidence="3">
    <location>
        <begin position="251"/>
        <end position="296"/>
    </location>
</feature>
<organism evidence="4 5">
    <name type="scientific">Planosporangium thailandense</name>
    <dbReference type="NCBI Taxonomy" id="765197"/>
    <lineage>
        <taxon>Bacteria</taxon>
        <taxon>Bacillati</taxon>
        <taxon>Actinomycetota</taxon>
        <taxon>Actinomycetes</taxon>
        <taxon>Micromonosporales</taxon>
        <taxon>Micromonosporaceae</taxon>
        <taxon>Planosporangium</taxon>
    </lineage>
</organism>
<dbReference type="InterPro" id="IPR010099">
    <property type="entry name" value="SDR39U1"/>
</dbReference>
<proteinExistence type="inferred from homology"/>